<evidence type="ECO:0000313" key="4">
    <source>
        <dbReference type="Proteomes" id="UP000236333"/>
    </source>
</evidence>
<evidence type="ECO:0000256" key="2">
    <source>
        <dbReference type="SAM" id="MobiDB-lite"/>
    </source>
</evidence>
<feature type="region of interest" description="Disordered" evidence="2">
    <location>
        <begin position="934"/>
        <end position="965"/>
    </location>
</feature>
<feature type="compositionally biased region" description="Pro residues" evidence="2">
    <location>
        <begin position="1174"/>
        <end position="1189"/>
    </location>
</feature>
<keyword evidence="1" id="KW-0175">Coiled coil</keyword>
<accession>A0A2J8A6E0</accession>
<feature type="region of interest" description="Disordered" evidence="2">
    <location>
        <begin position="878"/>
        <end position="921"/>
    </location>
</feature>
<reference evidence="3 4" key="1">
    <citation type="journal article" date="2017" name="Mol. Biol. Evol.">
        <title>The 4-celled Tetrabaena socialis nuclear genome reveals the essential components for genetic control of cell number at the origin of multicellularity in the volvocine lineage.</title>
        <authorList>
            <person name="Featherston J."/>
            <person name="Arakaki Y."/>
            <person name="Hanschen E.R."/>
            <person name="Ferris P.J."/>
            <person name="Michod R.E."/>
            <person name="Olson B.J.S.C."/>
            <person name="Nozaki H."/>
            <person name="Durand P.M."/>
        </authorList>
    </citation>
    <scope>NUCLEOTIDE SEQUENCE [LARGE SCALE GENOMIC DNA]</scope>
    <source>
        <strain evidence="3 4">NIES-571</strain>
    </source>
</reference>
<evidence type="ECO:0000313" key="3">
    <source>
        <dbReference type="EMBL" id="PNH08094.1"/>
    </source>
</evidence>
<organism evidence="3 4">
    <name type="scientific">Tetrabaena socialis</name>
    <dbReference type="NCBI Taxonomy" id="47790"/>
    <lineage>
        <taxon>Eukaryota</taxon>
        <taxon>Viridiplantae</taxon>
        <taxon>Chlorophyta</taxon>
        <taxon>core chlorophytes</taxon>
        <taxon>Chlorophyceae</taxon>
        <taxon>CS clade</taxon>
        <taxon>Chlamydomonadales</taxon>
        <taxon>Tetrabaenaceae</taxon>
        <taxon>Tetrabaena</taxon>
    </lineage>
</organism>
<dbReference type="AlphaFoldDB" id="A0A2J8A6E0"/>
<feature type="coiled-coil region" evidence="1">
    <location>
        <begin position="172"/>
        <end position="199"/>
    </location>
</feature>
<protein>
    <submittedName>
        <fullName evidence="3">Uncharacterized protein</fullName>
    </submittedName>
</protein>
<keyword evidence="4" id="KW-1185">Reference proteome</keyword>
<dbReference type="OrthoDB" id="549416at2759"/>
<proteinExistence type="predicted"/>
<comment type="caution">
    <text evidence="3">The sequence shown here is derived from an EMBL/GenBank/DDBJ whole genome shotgun (WGS) entry which is preliminary data.</text>
</comment>
<sequence>MAPTEDLAADPLPCPLCQREHSLDSCCCSARTSVMHLQPLTRVCCPFDVCGIRYASLEGPGAPASQQALSIRFHALMEEAGVMPRPPPLAPLVCTGVASSSNAPCAACSRLSVPSVHHLRDKATRASERTQAAAQSGQVFFPGAAVGAAGKPELLARAEAATAAHQRDRQALASVELEASRLAAQLQEVSGELARARSTAAERPMLLKMLESAFQEGKCAIAEGAPLEQLLVGMVGGAGSRSWRRNATEDSFYSTCYHQGGAQLFNFISKNLRGPSLSRTRTLHGMGITFRLDNVIRNACETAAMLRTYGLLSVPVIIAEDASAAQPHLDIVRRNGRYYLTGLVGGSVEVCSLEGFKAALGPPMAKALYVHVAAPVVKGAGFLPIEAKGVDNTDTHSMLRANQEVVAAEMERNGGTVLGFCGDGASPFRKGTRDTCELARNPIVPAGSVVVRHYLMEVFAPMIGGSAKIRLIDPMHTGWRIRLQATLEHRRLMFGPYLINLNLLFTIAKEPGSKVKILSKDLDSRDKQNQAAAERLADLFRNPKTGKVEQVSILRDALADFGHRSAAGGEGPTVDGTGYGTWLFITFYHHFMSIFNADLTPTVAFVLTFLGHWETALLKSGLSLKDHFLTAETKQDIIIACNNVILTCVLMREYCLKHGVLIKVDLTCISSRFAEYTFQELRCADKNSCVFSLARAEQLLRNIITRWGMEIKSNLILAASKRGTQRGKAKAYVAKEATPAEILAVYPADVPAVMDSGSQKGKTALTMDIGALCAGTVRPGNIMEIVSSLVPGVPGGPYCMRLLGTVTAPGANAGGGGAEGAGASGQEADAEPDYARELEDLEAEEEETNVNGEDIEGPDTESDDEYALLHGLVLRDDGTSASAAGDNDDDSDGSDSSAAHSGGPMAPALGDGAAAPTAGAGGSGAYGGGPAASSYAGGPGAPTTAGSAAHSGRGTGHGRVGGKRAMTVIERDLPVIRELVRRYNGAMGRMGRDRLNGRFHETDVREALMAMTLEEQDHYSDGDHVAVIVEDVSGLSAGVVQVALVEGLLRPRGRGKRAMGFTRRLARDEANGQLHLRLLETCPTGSGMRFFQPHRMLPEWDINDPWQPKHVVQLVHMKPWRDEQNGCYYDMEEASSQEVRAYCEQNNLTLGVADLADVEDEGGSSHRGPRRARPPAPSKPTKKVPPGPAAPQREKLKARVGADVAQQVDAVLADPGKFSKRGRLLKPVKQVDM</sequence>
<feature type="region of interest" description="Disordered" evidence="2">
    <location>
        <begin position="1159"/>
        <end position="1201"/>
    </location>
</feature>
<dbReference type="Proteomes" id="UP000236333">
    <property type="component" value="Unassembled WGS sequence"/>
</dbReference>
<dbReference type="EMBL" id="PGGS01000145">
    <property type="protein sequence ID" value="PNH08094.1"/>
    <property type="molecule type" value="Genomic_DNA"/>
</dbReference>
<name>A0A2J8A6E0_9CHLO</name>
<feature type="region of interest" description="Disordered" evidence="2">
    <location>
        <begin position="841"/>
        <end position="862"/>
    </location>
</feature>
<feature type="compositionally biased region" description="Low complexity" evidence="2">
    <location>
        <begin position="894"/>
        <end position="918"/>
    </location>
</feature>
<gene>
    <name evidence="3" type="ORF">TSOC_005385</name>
</gene>
<feature type="compositionally biased region" description="Low complexity" evidence="2">
    <location>
        <begin position="934"/>
        <end position="952"/>
    </location>
</feature>
<evidence type="ECO:0000256" key="1">
    <source>
        <dbReference type="SAM" id="Coils"/>
    </source>
</evidence>